<dbReference type="GO" id="GO:0006298">
    <property type="term" value="P:mismatch repair"/>
    <property type="evidence" value="ECO:0007669"/>
    <property type="project" value="InterPro"/>
</dbReference>
<dbReference type="InterPro" id="IPR016151">
    <property type="entry name" value="DNA_mismatch_repair_MutS_N"/>
</dbReference>
<dbReference type="OrthoDB" id="121051at2759"/>
<keyword evidence="4" id="KW-0227">DNA damage</keyword>
<evidence type="ECO:0000256" key="3">
    <source>
        <dbReference type="ARBA" id="ARBA00022741"/>
    </source>
</evidence>
<dbReference type="FunFam" id="3.30.420.110:FF:000002">
    <property type="entry name" value="DNA mismatch repair protein"/>
    <property type="match status" value="1"/>
</dbReference>
<keyword evidence="6" id="KW-0238">DNA-binding</keyword>
<keyword evidence="12" id="KW-1185">Reference proteome</keyword>
<evidence type="ECO:0000259" key="10">
    <source>
        <dbReference type="Pfam" id="PF05188"/>
    </source>
</evidence>
<dbReference type="Gene3D" id="3.30.420.110">
    <property type="entry name" value="MutS, connector domain"/>
    <property type="match status" value="1"/>
</dbReference>
<protein>
    <submittedName>
        <fullName evidence="11">Uncharacterized protein</fullName>
    </submittedName>
</protein>
<dbReference type="Pfam" id="PF01624">
    <property type="entry name" value="MutS_I"/>
    <property type="match status" value="1"/>
</dbReference>
<evidence type="ECO:0000256" key="2">
    <source>
        <dbReference type="ARBA" id="ARBA00006271"/>
    </source>
</evidence>
<evidence type="ECO:0000313" key="12">
    <source>
        <dbReference type="Proteomes" id="UP000310158"/>
    </source>
</evidence>
<dbReference type="InterPro" id="IPR036678">
    <property type="entry name" value="MutS_con_dom_sf"/>
</dbReference>
<dbReference type="Pfam" id="PF05188">
    <property type="entry name" value="MutS_II"/>
    <property type="match status" value="1"/>
</dbReference>
<organism evidence="11 12">
    <name type="scientific">Bondarzewia mesenterica</name>
    <dbReference type="NCBI Taxonomy" id="1095465"/>
    <lineage>
        <taxon>Eukaryota</taxon>
        <taxon>Fungi</taxon>
        <taxon>Dikarya</taxon>
        <taxon>Basidiomycota</taxon>
        <taxon>Agaricomycotina</taxon>
        <taxon>Agaricomycetes</taxon>
        <taxon>Russulales</taxon>
        <taxon>Bondarzewiaceae</taxon>
        <taxon>Bondarzewia</taxon>
    </lineage>
</organism>
<accession>A0A4S4LP70</accession>
<gene>
    <name evidence="11" type="ORF">EW146_g6911</name>
</gene>
<dbReference type="GO" id="GO:0005634">
    <property type="term" value="C:nucleus"/>
    <property type="evidence" value="ECO:0007669"/>
    <property type="project" value="UniProtKB-SubCell"/>
</dbReference>
<keyword evidence="3" id="KW-0547">Nucleotide-binding</keyword>
<reference evidence="11 12" key="1">
    <citation type="submission" date="2019-02" db="EMBL/GenBank/DDBJ databases">
        <title>Genome sequencing of the rare red list fungi Bondarzewia mesenterica.</title>
        <authorList>
            <person name="Buettner E."/>
            <person name="Kellner H."/>
        </authorList>
    </citation>
    <scope>NUCLEOTIDE SEQUENCE [LARGE SCALE GENOMIC DNA]</scope>
    <source>
        <strain evidence="11 12">DSM 108281</strain>
    </source>
</reference>
<evidence type="ECO:0000256" key="7">
    <source>
        <dbReference type="ARBA" id="ARBA00023204"/>
    </source>
</evidence>
<keyword evidence="7" id="KW-0234">DNA repair</keyword>
<evidence type="ECO:0000256" key="8">
    <source>
        <dbReference type="ARBA" id="ARBA00023242"/>
    </source>
</evidence>
<comment type="similarity">
    <text evidence="2">Belongs to the DNA mismatch repair MutS family.</text>
</comment>
<evidence type="ECO:0000313" key="11">
    <source>
        <dbReference type="EMBL" id="THH13291.1"/>
    </source>
</evidence>
<dbReference type="EMBL" id="SGPL01000367">
    <property type="protein sequence ID" value="THH13291.1"/>
    <property type="molecule type" value="Genomic_DNA"/>
</dbReference>
<evidence type="ECO:0000256" key="4">
    <source>
        <dbReference type="ARBA" id="ARBA00022763"/>
    </source>
</evidence>
<keyword evidence="8" id="KW-0539">Nucleus</keyword>
<comment type="caution">
    <text evidence="11">The sequence shown here is derived from an EMBL/GenBank/DDBJ whole genome shotgun (WGS) entry which is preliminary data.</text>
</comment>
<sequence length="308" mass="33154">MALMYGKEKDGNDLDTITDPGFCTFFSRLPPKSPETTGTVRLFARSAGGKDKDGDDGGFYTAHGPDALYVAQHVFHTNSVLKYLGAGGRAAGLPSVNLSASVAKTFLRDALTVKQLKVEIWVPEPGQGRKAKKFLLDKEVRSLSFALFAEFGNLSAVEDLLFVDNDILSAPMVMAIKVASTPSVPGSSSKSKNKTVGIAFADASLRQLGVSDFVDNDLFSNTETLVIQLGVKEALIPTGTTSGTTDRDFDLKKLRDVLDRCGVVVTERKPSEFTPKHVEEDLTRLLTPSTTASSSAIRELLPPPSFFS</sequence>
<proteinExistence type="inferred from homology"/>
<dbReference type="AlphaFoldDB" id="A0A4S4LP70"/>
<evidence type="ECO:0000259" key="9">
    <source>
        <dbReference type="Pfam" id="PF01624"/>
    </source>
</evidence>
<dbReference type="GO" id="GO:0005524">
    <property type="term" value="F:ATP binding"/>
    <property type="evidence" value="ECO:0007669"/>
    <property type="project" value="UniProtKB-KW"/>
</dbReference>
<dbReference type="InterPro" id="IPR007695">
    <property type="entry name" value="DNA_mismatch_repair_MutS-lik_N"/>
</dbReference>
<evidence type="ECO:0000256" key="5">
    <source>
        <dbReference type="ARBA" id="ARBA00022840"/>
    </source>
</evidence>
<feature type="domain" description="DNA mismatch repair protein MutS connector" evidence="10">
    <location>
        <begin position="190"/>
        <end position="286"/>
    </location>
</feature>
<dbReference type="InterPro" id="IPR007860">
    <property type="entry name" value="DNA_mmatch_repair_MutS_con_dom"/>
</dbReference>
<name>A0A4S4LP70_9AGAM</name>
<evidence type="ECO:0000256" key="6">
    <source>
        <dbReference type="ARBA" id="ARBA00023125"/>
    </source>
</evidence>
<evidence type="ECO:0000256" key="1">
    <source>
        <dbReference type="ARBA" id="ARBA00004123"/>
    </source>
</evidence>
<dbReference type="GO" id="GO:0030983">
    <property type="term" value="F:mismatched DNA binding"/>
    <property type="evidence" value="ECO:0007669"/>
    <property type="project" value="InterPro"/>
</dbReference>
<keyword evidence="5" id="KW-0067">ATP-binding</keyword>
<dbReference type="Proteomes" id="UP000310158">
    <property type="component" value="Unassembled WGS sequence"/>
</dbReference>
<feature type="domain" description="DNA mismatch repair protein MutS-like N-terminal" evidence="9">
    <location>
        <begin position="57"/>
        <end position="121"/>
    </location>
</feature>
<dbReference type="Gene3D" id="3.40.1170.10">
    <property type="entry name" value="DNA repair protein MutS, domain I"/>
    <property type="match status" value="1"/>
</dbReference>
<comment type="subcellular location">
    <subcellularLocation>
        <location evidence="1">Nucleus</location>
    </subcellularLocation>
</comment>